<dbReference type="SUPFAM" id="SSF55031">
    <property type="entry name" value="Bacterial exopeptidase dimerisation domain"/>
    <property type="match status" value="1"/>
</dbReference>
<comment type="similarity">
    <text evidence="3">Belongs to the peptidase M20A family.</text>
</comment>
<dbReference type="NCBIfam" id="TIGR01910">
    <property type="entry name" value="DapE-ArgE"/>
    <property type="match status" value="1"/>
</dbReference>
<dbReference type="SUPFAM" id="SSF53187">
    <property type="entry name" value="Zn-dependent exopeptidases"/>
    <property type="match status" value="1"/>
</dbReference>
<evidence type="ECO:0000256" key="5">
    <source>
        <dbReference type="ARBA" id="ARBA00022801"/>
    </source>
</evidence>
<dbReference type="GO" id="GO:0046872">
    <property type="term" value="F:metal ion binding"/>
    <property type="evidence" value="ECO:0007669"/>
    <property type="project" value="UniProtKB-KW"/>
</dbReference>
<comment type="caution">
    <text evidence="9">The sequence shown here is derived from an EMBL/GenBank/DDBJ whole genome shotgun (WGS) entry which is preliminary data.</text>
</comment>
<evidence type="ECO:0000256" key="7">
    <source>
        <dbReference type="ARBA" id="ARBA00023285"/>
    </source>
</evidence>
<dbReference type="GO" id="GO:0016787">
    <property type="term" value="F:hydrolase activity"/>
    <property type="evidence" value="ECO:0007669"/>
    <property type="project" value="UniProtKB-KW"/>
</dbReference>
<dbReference type="Gene3D" id="3.40.630.10">
    <property type="entry name" value="Zn peptidases"/>
    <property type="match status" value="2"/>
</dbReference>
<dbReference type="InterPro" id="IPR010182">
    <property type="entry name" value="ArgE/DapE"/>
</dbReference>
<evidence type="ECO:0000313" key="10">
    <source>
        <dbReference type="Proteomes" id="UP000245638"/>
    </source>
</evidence>
<organism evidence="9 10">
    <name type="scientific">Acidianus hospitalis</name>
    <dbReference type="NCBI Taxonomy" id="563177"/>
    <lineage>
        <taxon>Archaea</taxon>
        <taxon>Thermoproteota</taxon>
        <taxon>Thermoprotei</taxon>
        <taxon>Sulfolobales</taxon>
        <taxon>Sulfolobaceae</taxon>
        <taxon>Acidianus</taxon>
    </lineage>
</organism>
<sequence length="404" mass="45639">MESLYKEIDNQRDFIISLYKEFIPIKALGPENGGEGEYSRAMKLKEIMEKYFDEVKEIDVKDERVPSKVRPNLIGTIKGRNQSKTLWIIAHMDTVPEGDRSLWKFDPFSVTVDGDYIYGRGVEDDGQAIVLGITLAKVLKELNLTPNINFSLLISADEETGSKYGVSYLAKNYSLFNKDDIILIPDAGNPEGSMIEVAEKSILWLKFTVIGKQAHASTPEKGINAHLLSMILGVTLYEELHEKYDAKNELFEPPTSTFEITKVEKNVENVNTIPGKHTFYMDCRILPQYDVDDVLNTINEIVKRFEAENNCKVEVEVVNREDTTRPTDENSETVKLLKNAIKAVKGIDAKAIGIGGGTYAKYLRSLGLNPVVWMTCDETAHEPNEYVRISYILSDLKVISYMLM</sequence>
<dbReference type="GO" id="GO:0008483">
    <property type="term" value="F:transaminase activity"/>
    <property type="evidence" value="ECO:0007669"/>
    <property type="project" value="UniProtKB-KW"/>
</dbReference>
<name>A0A2T9X4W9_9CREN</name>
<dbReference type="Proteomes" id="UP000245638">
    <property type="component" value="Unassembled WGS sequence"/>
</dbReference>
<evidence type="ECO:0000256" key="4">
    <source>
        <dbReference type="ARBA" id="ARBA00022723"/>
    </source>
</evidence>
<evidence type="ECO:0000256" key="2">
    <source>
        <dbReference type="ARBA" id="ARBA00001947"/>
    </source>
</evidence>
<dbReference type="PANTHER" id="PTHR43808:SF32">
    <property type="entry name" value="ARGE_DAPE-RELATED DEACYLASE"/>
    <property type="match status" value="1"/>
</dbReference>
<keyword evidence="4" id="KW-0479">Metal-binding</keyword>
<evidence type="ECO:0000256" key="3">
    <source>
        <dbReference type="ARBA" id="ARBA00006247"/>
    </source>
</evidence>
<protein>
    <submittedName>
        <fullName evidence="9">Diaminopimelate aminotransferase</fullName>
    </submittedName>
</protein>
<dbReference type="NCBIfam" id="NF010589">
    <property type="entry name" value="PRK13983.1"/>
    <property type="match status" value="1"/>
</dbReference>
<evidence type="ECO:0000259" key="8">
    <source>
        <dbReference type="Pfam" id="PF07687"/>
    </source>
</evidence>
<proteinExistence type="inferred from homology"/>
<feature type="domain" description="Peptidase M20 dimerisation" evidence="8">
    <location>
        <begin position="197"/>
        <end position="306"/>
    </location>
</feature>
<dbReference type="Pfam" id="PF01546">
    <property type="entry name" value="Peptidase_M20"/>
    <property type="match status" value="1"/>
</dbReference>
<dbReference type="InterPro" id="IPR002933">
    <property type="entry name" value="Peptidase_M20"/>
</dbReference>
<dbReference type="EMBL" id="QEFD01000160">
    <property type="protein sequence ID" value="PVU75101.1"/>
    <property type="molecule type" value="Genomic_DNA"/>
</dbReference>
<reference evidence="9 10" key="1">
    <citation type="journal article" date="2015" name="Appl. Environ. Microbiol.">
        <title>Nanoarchaeota, Their Sulfolobales Host, and Nanoarchaeota Virus Distribution across Yellowstone National Park Hot Springs.</title>
        <authorList>
            <person name="Munson-McGee J.H."/>
            <person name="Field E.K."/>
            <person name="Bateson M."/>
            <person name="Rooney C."/>
            <person name="Stepanauskas R."/>
            <person name="Young M.J."/>
        </authorList>
    </citation>
    <scope>NUCLEOTIDE SEQUENCE [LARGE SCALE GENOMIC DNA]</scope>
    <source>
        <strain evidence="9">SCGC AC-742_N10</strain>
    </source>
</reference>
<comment type="cofactor">
    <cofactor evidence="1">
        <name>Co(2+)</name>
        <dbReference type="ChEBI" id="CHEBI:48828"/>
    </cofactor>
</comment>
<evidence type="ECO:0000256" key="6">
    <source>
        <dbReference type="ARBA" id="ARBA00022833"/>
    </source>
</evidence>
<evidence type="ECO:0000256" key="1">
    <source>
        <dbReference type="ARBA" id="ARBA00001941"/>
    </source>
</evidence>
<gene>
    <name evidence="9" type="ORF">DDW13_05470</name>
</gene>
<accession>A0A2T9X4W9</accession>
<keyword evidence="9" id="KW-0032">Aminotransferase</keyword>
<keyword evidence="7" id="KW-0170">Cobalt</keyword>
<keyword evidence="5" id="KW-0378">Hydrolase</keyword>
<dbReference type="InterPro" id="IPR011650">
    <property type="entry name" value="Peptidase_M20_dimer"/>
</dbReference>
<dbReference type="InterPro" id="IPR036264">
    <property type="entry name" value="Bact_exopeptidase_dim_dom"/>
</dbReference>
<dbReference type="Gene3D" id="3.30.70.360">
    <property type="match status" value="1"/>
</dbReference>
<dbReference type="InterPro" id="IPR050072">
    <property type="entry name" value="Peptidase_M20A"/>
</dbReference>
<dbReference type="Pfam" id="PF07687">
    <property type="entry name" value="M20_dimer"/>
    <property type="match status" value="1"/>
</dbReference>
<dbReference type="PANTHER" id="PTHR43808">
    <property type="entry name" value="ACETYLORNITHINE DEACETYLASE"/>
    <property type="match status" value="1"/>
</dbReference>
<dbReference type="AlphaFoldDB" id="A0A2T9X4W9"/>
<evidence type="ECO:0000313" key="9">
    <source>
        <dbReference type="EMBL" id="PVU75101.1"/>
    </source>
</evidence>
<keyword evidence="6" id="KW-0862">Zinc</keyword>
<keyword evidence="9" id="KW-0808">Transferase</keyword>
<comment type="cofactor">
    <cofactor evidence="2">
        <name>Zn(2+)</name>
        <dbReference type="ChEBI" id="CHEBI:29105"/>
    </cofactor>
</comment>